<reference evidence="1 2" key="1">
    <citation type="submission" date="2016-10" db="EMBL/GenBank/DDBJ databases">
        <authorList>
            <person name="de Groot N.N."/>
        </authorList>
    </citation>
    <scope>NUCLEOTIDE SEQUENCE [LARGE SCALE GENOMIC DNA]</scope>
    <source>
        <strain evidence="1 2">DSM 21668</strain>
    </source>
</reference>
<name>A0A1G9I0Y6_9BACT</name>
<accession>A0A1G9I0Y6</accession>
<dbReference type="STRING" id="563176.SAMN04488090_0291"/>
<gene>
    <name evidence="1" type="ORF">SAMN04488090_0291</name>
</gene>
<evidence type="ECO:0000313" key="1">
    <source>
        <dbReference type="EMBL" id="SDL18869.1"/>
    </source>
</evidence>
<dbReference type="OrthoDB" id="759274at2"/>
<sequence>MSLETIVYCEEVTEALLRKAIERLNEFDMTVELDPGFTLSSGKLTFRYELSDPPIEALRGKQLKTGIKFYIKDFDLTEAKKALNPKPGLWASLFGKKRPEVPFACPVADLRLAECRQTISFVWHAGDSFQFRFASLASAVLTEIANGVCFYPADDLWHNADKIVEEAFEEVQTYEKAVRAKDLKYEEFKGWV</sequence>
<dbReference type="AlphaFoldDB" id="A0A1G9I0Y6"/>
<proteinExistence type="predicted"/>
<evidence type="ECO:0000313" key="2">
    <source>
        <dbReference type="Proteomes" id="UP000198901"/>
    </source>
</evidence>
<protein>
    <submittedName>
        <fullName evidence="1">Uncharacterized protein</fullName>
    </submittedName>
</protein>
<dbReference type="Proteomes" id="UP000198901">
    <property type="component" value="Unassembled WGS sequence"/>
</dbReference>
<dbReference type="EMBL" id="FNGS01000001">
    <property type="protein sequence ID" value="SDL18869.1"/>
    <property type="molecule type" value="Genomic_DNA"/>
</dbReference>
<dbReference type="RefSeq" id="WP_093196780.1">
    <property type="nucleotide sequence ID" value="NZ_FNGS01000001.1"/>
</dbReference>
<organism evidence="1 2">
    <name type="scientific">Siphonobacter aquaeclarae</name>
    <dbReference type="NCBI Taxonomy" id="563176"/>
    <lineage>
        <taxon>Bacteria</taxon>
        <taxon>Pseudomonadati</taxon>
        <taxon>Bacteroidota</taxon>
        <taxon>Cytophagia</taxon>
        <taxon>Cytophagales</taxon>
        <taxon>Cytophagaceae</taxon>
        <taxon>Siphonobacter</taxon>
    </lineage>
</organism>
<keyword evidence="2" id="KW-1185">Reference proteome</keyword>